<evidence type="ECO:0000256" key="6">
    <source>
        <dbReference type="ARBA" id="ARBA00022840"/>
    </source>
</evidence>
<evidence type="ECO:0000256" key="2">
    <source>
        <dbReference type="ARBA" id="ARBA00022448"/>
    </source>
</evidence>
<evidence type="ECO:0000259" key="11">
    <source>
        <dbReference type="PROSITE" id="PS50929"/>
    </source>
</evidence>
<keyword evidence="5" id="KW-0547">Nucleotide-binding</keyword>
<dbReference type="Proteomes" id="UP000177457">
    <property type="component" value="Unassembled WGS sequence"/>
</dbReference>
<evidence type="ECO:0000256" key="8">
    <source>
        <dbReference type="ARBA" id="ARBA00023136"/>
    </source>
</evidence>
<dbReference type="InterPro" id="IPR011527">
    <property type="entry name" value="ABC1_TM_dom"/>
</dbReference>
<keyword evidence="4 9" id="KW-0812">Transmembrane</keyword>
<keyword evidence="2" id="KW-0813">Transport</keyword>
<dbReference type="InterPro" id="IPR003593">
    <property type="entry name" value="AAA+_ATPase"/>
</dbReference>
<dbReference type="PANTHER" id="PTHR24221:SF654">
    <property type="entry name" value="ATP-BINDING CASSETTE SUB-FAMILY B MEMBER 6"/>
    <property type="match status" value="1"/>
</dbReference>
<evidence type="ECO:0000256" key="4">
    <source>
        <dbReference type="ARBA" id="ARBA00022692"/>
    </source>
</evidence>
<gene>
    <name evidence="12" type="ORF">A3C90_00170</name>
</gene>
<dbReference type="InterPro" id="IPR039421">
    <property type="entry name" value="Type_1_exporter"/>
</dbReference>
<proteinExistence type="predicted"/>
<comment type="subcellular location">
    <subcellularLocation>
        <location evidence="1">Cell membrane</location>
        <topology evidence="1">Multi-pass membrane protein</topology>
    </subcellularLocation>
</comment>
<dbReference type="GO" id="GO:0005524">
    <property type="term" value="F:ATP binding"/>
    <property type="evidence" value="ECO:0007669"/>
    <property type="project" value="UniProtKB-KW"/>
</dbReference>
<organism evidence="12 13">
    <name type="scientific">Candidatus Magasanikbacteria bacterium RIFCSPHIGHO2_02_FULL_51_14</name>
    <dbReference type="NCBI Taxonomy" id="1798683"/>
    <lineage>
        <taxon>Bacteria</taxon>
        <taxon>Candidatus Magasanikiibacteriota</taxon>
    </lineage>
</organism>
<feature type="transmembrane region" description="Helical" evidence="9">
    <location>
        <begin position="245"/>
        <end position="266"/>
    </location>
</feature>
<dbReference type="InterPro" id="IPR003439">
    <property type="entry name" value="ABC_transporter-like_ATP-bd"/>
</dbReference>
<dbReference type="InterPro" id="IPR036640">
    <property type="entry name" value="ABC1_TM_sf"/>
</dbReference>
<keyword evidence="3" id="KW-1003">Cell membrane</keyword>
<dbReference type="AlphaFoldDB" id="A0A1F6MD90"/>
<dbReference type="EMBL" id="MFQE01000077">
    <property type="protein sequence ID" value="OGH69520.1"/>
    <property type="molecule type" value="Genomic_DNA"/>
</dbReference>
<evidence type="ECO:0000256" key="1">
    <source>
        <dbReference type="ARBA" id="ARBA00004651"/>
    </source>
</evidence>
<dbReference type="PROSITE" id="PS00211">
    <property type="entry name" value="ABC_TRANSPORTER_1"/>
    <property type="match status" value="1"/>
</dbReference>
<feature type="transmembrane region" description="Helical" evidence="9">
    <location>
        <begin position="138"/>
        <end position="162"/>
    </location>
</feature>
<dbReference type="GO" id="GO:0016887">
    <property type="term" value="F:ATP hydrolysis activity"/>
    <property type="evidence" value="ECO:0007669"/>
    <property type="project" value="InterPro"/>
</dbReference>
<comment type="caution">
    <text evidence="12">The sequence shown here is derived from an EMBL/GenBank/DDBJ whole genome shotgun (WGS) entry which is preliminary data.</text>
</comment>
<dbReference type="GO" id="GO:0005886">
    <property type="term" value="C:plasma membrane"/>
    <property type="evidence" value="ECO:0007669"/>
    <property type="project" value="UniProtKB-SubCell"/>
</dbReference>
<dbReference type="InterPro" id="IPR017871">
    <property type="entry name" value="ABC_transporter-like_CS"/>
</dbReference>
<dbReference type="PROSITE" id="PS50893">
    <property type="entry name" value="ABC_TRANSPORTER_2"/>
    <property type="match status" value="1"/>
</dbReference>
<dbReference type="SMART" id="SM00382">
    <property type="entry name" value="AAA"/>
    <property type="match status" value="1"/>
</dbReference>
<evidence type="ECO:0000256" key="9">
    <source>
        <dbReference type="SAM" id="Phobius"/>
    </source>
</evidence>
<feature type="transmembrane region" description="Helical" evidence="9">
    <location>
        <begin position="168"/>
        <end position="189"/>
    </location>
</feature>
<feature type="domain" description="ABC transmembrane type-1" evidence="11">
    <location>
        <begin position="12"/>
        <end position="310"/>
    </location>
</feature>
<accession>A0A1F6MD90</accession>
<evidence type="ECO:0000313" key="12">
    <source>
        <dbReference type="EMBL" id="OGH69520.1"/>
    </source>
</evidence>
<evidence type="ECO:0008006" key="14">
    <source>
        <dbReference type="Google" id="ProtNLM"/>
    </source>
</evidence>
<name>A0A1F6MD90_9BACT</name>
<keyword evidence="8 9" id="KW-0472">Membrane</keyword>
<dbReference type="FunFam" id="3.40.50.300:FF:000221">
    <property type="entry name" value="Multidrug ABC transporter ATP-binding protein"/>
    <property type="match status" value="1"/>
</dbReference>
<evidence type="ECO:0000256" key="3">
    <source>
        <dbReference type="ARBA" id="ARBA00022475"/>
    </source>
</evidence>
<protein>
    <recommendedName>
        <fullName evidence="14">ABC transporter ATP-binding protein</fullName>
    </recommendedName>
</protein>
<sequence>MRAFGGHKKSILFLTLLGFLNAGLAGIGINTLIPIFSLVSGKSDVLGTDVITEYIHGFFAFLGIDFRLKYLLLFIGALFIVQSVVLLFSNYFIARITADYERRTRELLFRKTVRADWPYLLKQKVGYLEMVIANDIKYGAVVLTGISGLIITATSLLIYILVAINISFTVTALAFVLGFAYVVCTKPILARIKKAGMKISALYKDMSHFVNESIFGMKTVKVFSAEPAITEIAKKKFTSLRDLRVRVALLGAVSGAIIQPVSILFIVAIFGVFYATGAFHIGSFLALIYLIQKIFSYFSQVQATLQKAIESAPYLQNVLAYEDAAREFTENIGGGKHFVSGSSLSFDRVSFSYHESKKILDDVSFRLETGEMVGLIGPSGAGKTTVVDLLLRLFHPTAGKILLGHTPSEEIDMKEWREKIGYVSQDMFVMNDTIENNIRFYDDRVSLPDIELACRQANIYDFIMSRPGAFHAMAGERGNLLSAGQRQRIAIARALARKPEILVLDEATSALDNESEAAIQRVINDLKGRVTVLIIAHRLSTVMNCDRLLALDHGRIVEEGKPEELLKNTDSYFYRVYHAEEKGKASSA</sequence>
<dbReference type="GO" id="GO:0140359">
    <property type="term" value="F:ABC-type transporter activity"/>
    <property type="evidence" value="ECO:0007669"/>
    <property type="project" value="InterPro"/>
</dbReference>
<feature type="transmembrane region" description="Helical" evidence="9">
    <location>
        <begin position="272"/>
        <end position="291"/>
    </location>
</feature>
<dbReference type="SUPFAM" id="SSF90123">
    <property type="entry name" value="ABC transporter transmembrane region"/>
    <property type="match status" value="1"/>
</dbReference>
<dbReference type="Gene3D" id="1.20.1560.10">
    <property type="entry name" value="ABC transporter type 1, transmembrane domain"/>
    <property type="match status" value="1"/>
</dbReference>
<reference evidence="12 13" key="1">
    <citation type="journal article" date="2016" name="Nat. Commun.">
        <title>Thousands of microbial genomes shed light on interconnected biogeochemical processes in an aquifer system.</title>
        <authorList>
            <person name="Anantharaman K."/>
            <person name="Brown C.T."/>
            <person name="Hug L.A."/>
            <person name="Sharon I."/>
            <person name="Castelle C.J."/>
            <person name="Probst A.J."/>
            <person name="Thomas B.C."/>
            <person name="Singh A."/>
            <person name="Wilkins M.J."/>
            <person name="Karaoz U."/>
            <person name="Brodie E.L."/>
            <person name="Williams K.H."/>
            <person name="Hubbard S.S."/>
            <person name="Banfield J.F."/>
        </authorList>
    </citation>
    <scope>NUCLEOTIDE SEQUENCE [LARGE SCALE GENOMIC DNA]</scope>
</reference>
<dbReference type="Gene3D" id="3.40.50.300">
    <property type="entry name" value="P-loop containing nucleotide triphosphate hydrolases"/>
    <property type="match status" value="1"/>
</dbReference>
<dbReference type="Pfam" id="PF00664">
    <property type="entry name" value="ABC_membrane"/>
    <property type="match status" value="1"/>
</dbReference>
<evidence type="ECO:0000256" key="7">
    <source>
        <dbReference type="ARBA" id="ARBA00022989"/>
    </source>
</evidence>
<dbReference type="PANTHER" id="PTHR24221">
    <property type="entry name" value="ATP-BINDING CASSETTE SUB-FAMILY B"/>
    <property type="match status" value="1"/>
</dbReference>
<evidence type="ECO:0000259" key="10">
    <source>
        <dbReference type="PROSITE" id="PS50893"/>
    </source>
</evidence>
<feature type="transmembrane region" description="Helical" evidence="9">
    <location>
        <begin position="70"/>
        <end position="93"/>
    </location>
</feature>
<evidence type="ECO:0000256" key="5">
    <source>
        <dbReference type="ARBA" id="ARBA00022741"/>
    </source>
</evidence>
<dbReference type="SUPFAM" id="SSF52540">
    <property type="entry name" value="P-loop containing nucleoside triphosphate hydrolases"/>
    <property type="match status" value="1"/>
</dbReference>
<dbReference type="InterPro" id="IPR027417">
    <property type="entry name" value="P-loop_NTPase"/>
</dbReference>
<evidence type="ECO:0000313" key="13">
    <source>
        <dbReference type="Proteomes" id="UP000177457"/>
    </source>
</evidence>
<dbReference type="Pfam" id="PF00005">
    <property type="entry name" value="ABC_tran"/>
    <property type="match status" value="1"/>
</dbReference>
<keyword evidence="6" id="KW-0067">ATP-binding</keyword>
<dbReference type="STRING" id="1798683.A3C90_00170"/>
<keyword evidence="7 9" id="KW-1133">Transmembrane helix</keyword>
<feature type="domain" description="ABC transporter" evidence="10">
    <location>
        <begin position="344"/>
        <end position="578"/>
    </location>
</feature>
<dbReference type="PROSITE" id="PS50929">
    <property type="entry name" value="ABC_TM1F"/>
    <property type="match status" value="1"/>
</dbReference>